<dbReference type="Pfam" id="PF13362">
    <property type="entry name" value="Toprim_3"/>
    <property type="match status" value="1"/>
</dbReference>
<dbReference type="InterPro" id="IPR055570">
    <property type="entry name" value="DUF7146"/>
</dbReference>
<dbReference type="EMBL" id="JAJUOS010000002">
    <property type="protein sequence ID" value="MCE5972438.1"/>
    <property type="molecule type" value="Genomic_DNA"/>
</dbReference>
<gene>
    <name evidence="3" type="ORF">LZA78_02900</name>
</gene>
<sequence>MVETAERITRALNGSWYGRYGVARCPAHGDDKPSLSLAHGADGRLLLRCHAGCEFVSILDALRALGILEGRGAVPKLDQENITRRMMEERLAARKKACQARQCWVESLPINGTVAEAYLREVRGISCMLPETLRYHPSAWHGATGQRLPALVARIDHAANFAVHRTYLRADGSGKALVQPEKAMLGPSSGGGVRLANGHEAVAVAEGIETGLSLLCGPLQGSVAVWAALSASGMKALLLPTRPGSLIIATDSDDCGVGRQAGLALADRAHALGWAIRMLPAPEGADWNDVIRDMKGPTK</sequence>
<evidence type="ECO:0000259" key="2">
    <source>
        <dbReference type="Pfam" id="PF23639"/>
    </source>
</evidence>
<name>A0ABS8YVB9_9RHOB</name>
<dbReference type="InterPro" id="IPR006171">
    <property type="entry name" value="TOPRIM_dom"/>
</dbReference>
<feature type="domain" description="DUF7146" evidence="2">
    <location>
        <begin position="95"/>
        <end position="195"/>
    </location>
</feature>
<comment type="caution">
    <text evidence="3">The sequence shown here is derived from an EMBL/GenBank/DDBJ whole genome shotgun (WGS) entry which is preliminary data.</text>
</comment>
<reference evidence="3 4" key="1">
    <citation type="submission" date="2021-12" db="EMBL/GenBank/DDBJ databases">
        <title>Sinirhodobacter sp. WL0062 is a bacterium isolated from seawater.</title>
        <authorList>
            <person name="Wang L."/>
            <person name="He W."/>
            <person name="Zhang D.-F."/>
        </authorList>
    </citation>
    <scope>NUCLEOTIDE SEQUENCE [LARGE SCALE GENOMIC DNA]</scope>
    <source>
        <strain evidence="3 4">WL0062</strain>
    </source>
</reference>
<evidence type="ECO:0000259" key="1">
    <source>
        <dbReference type="Pfam" id="PF13362"/>
    </source>
</evidence>
<dbReference type="RefSeq" id="WP_233675459.1">
    <property type="nucleotide sequence ID" value="NZ_JAJUOS010000002.1"/>
</dbReference>
<accession>A0ABS8YVB9</accession>
<dbReference type="Pfam" id="PF23639">
    <property type="entry name" value="DUF7146"/>
    <property type="match status" value="1"/>
</dbReference>
<protein>
    <submittedName>
        <fullName evidence="3">Toprim domain-containing protein</fullName>
    </submittedName>
</protein>
<organism evidence="3 4">
    <name type="scientific">Rhodobacter flavimaris</name>
    <dbReference type="NCBI Taxonomy" id="2907145"/>
    <lineage>
        <taxon>Bacteria</taxon>
        <taxon>Pseudomonadati</taxon>
        <taxon>Pseudomonadota</taxon>
        <taxon>Alphaproteobacteria</taxon>
        <taxon>Rhodobacterales</taxon>
        <taxon>Rhodobacter group</taxon>
        <taxon>Rhodobacter</taxon>
    </lineage>
</organism>
<evidence type="ECO:0000313" key="3">
    <source>
        <dbReference type="EMBL" id="MCE5972438.1"/>
    </source>
</evidence>
<keyword evidence="4" id="KW-1185">Reference proteome</keyword>
<evidence type="ECO:0000313" key="4">
    <source>
        <dbReference type="Proteomes" id="UP001521181"/>
    </source>
</evidence>
<feature type="domain" description="Toprim" evidence="1">
    <location>
        <begin position="202"/>
        <end position="292"/>
    </location>
</feature>
<dbReference type="Proteomes" id="UP001521181">
    <property type="component" value="Unassembled WGS sequence"/>
</dbReference>
<proteinExistence type="predicted"/>